<comment type="caution">
    <text evidence="9">The sequence shown here is derived from an EMBL/GenBank/DDBJ whole genome shotgun (WGS) entry which is preliminary data.</text>
</comment>
<evidence type="ECO:0000256" key="6">
    <source>
        <dbReference type="SAM" id="Phobius"/>
    </source>
</evidence>
<dbReference type="Pfam" id="PF00082">
    <property type="entry name" value="Peptidase_S8"/>
    <property type="match status" value="1"/>
</dbReference>
<dbReference type="InterPro" id="IPR000209">
    <property type="entry name" value="Peptidase_S8/S53_dom"/>
</dbReference>
<dbReference type="AlphaFoldDB" id="A0A101S678"/>
<evidence type="ECO:0000313" key="10">
    <source>
        <dbReference type="Proteomes" id="UP000054375"/>
    </source>
</evidence>
<keyword evidence="10" id="KW-1185">Reference proteome</keyword>
<keyword evidence="6" id="KW-0812">Transmembrane</keyword>
<dbReference type="PROSITE" id="PS00137">
    <property type="entry name" value="SUBTILASE_HIS"/>
    <property type="match status" value="1"/>
</dbReference>
<dbReference type="InterPro" id="IPR050131">
    <property type="entry name" value="Peptidase_S8_subtilisin-like"/>
</dbReference>
<dbReference type="EMBL" id="LMWV01000006">
    <property type="protein sequence ID" value="KUN68259.1"/>
    <property type="molecule type" value="Genomic_DNA"/>
</dbReference>
<evidence type="ECO:0000259" key="8">
    <source>
        <dbReference type="Pfam" id="PF00082"/>
    </source>
</evidence>
<evidence type="ECO:0000256" key="3">
    <source>
        <dbReference type="ARBA" id="ARBA00022801"/>
    </source>
</evidence>
<dbReference type="Gene3D" id="3.40.50.200">
    <property type="entry name" value="Peptidase S8/S53 domain"/>
    <property type="match status" value="1"/>
</dbReference>
<evidence type="ECO:0000256" key="5">
    <source>
        <dbReference type="PROSITE-ProRule" id="PRU01240"/>
    </source>
</evidence>
<dbReference type="PRINTS" id="PR00723">
    <property type="entry name" value="SUBTILISIN"/>
</dbReference>
<proteinExistence type="inferred from homology"/>
<dbReference type="InterPro" id="IPR022398">
    <property type="entry name" value="Peptidase_S8_His-AS"/>
</dbReference>
<evidence type="ECO:0000256" key="2">
    <source>
        <dbReference type="ARBA" id="ARBA00022670"/>
    </source>
</evidence>
<dbReference type="InterPro" id="IPR036852">
    <property type="entry name" value="Peptidase_S8/S53_dom_sf"/>
</dbReference>
<evidence type="ECO:0000256" key="7">
    <source>
        <dbReference type="SAM" id="SignalP"/>
    </source>
</evidence>
<dbReference type="PANTHER" id="PTHR43806:SF11">
    <property type="entry name" value="CEREVISIN-RELATED"/>
    <property type="match status" value="1"/>
</dbReference>
<keyword evidence="6" id="KW-0472">Membrane</keyword>
<protein>
    <submittedName>
        <fullName evidence="9">Peptidase</fullName>
    </submittedName>
</protein>
<evidence type="ECO:0000313" key="9">
    <source>
        <dbReference type="EMBL" id="KUN68259.1"/>
    </source>
</evidence>
<dbReference type="PROSITE" id="PS51892">
    <property type="entry name" value="SUBTILASE"/>
    <property type="match status" value="1"/>
</dbReference>
<dbReference type="GO" id="GO:0006508">
    <property type="term" value="P:proteolysis"/>
    <property type="evidence" value="ECO:0007669"/>
    <property type="project" value="UniProtKB-KW"/>
</dbReference>
<keyword evidence="2 5" id="KW-0645">Protease</keyword>
<keyword evidence="6" id="KW-1133">Transmembrane helix</keyword>
<dbReference type="RefSeq" id="WP_062236084.1">
    <property type="nucleotide sequence ID" value="NZ_JBPJFL010000002.1"/>
</dbReference>
<dbReference type="PANTHER" id="PTHR43806">
    <property type="entry name" value="PEPTIDASE S8"/>
    <property type="match status" value="1"/>
</dbReference>
<feature type="chain" id="PRO_5007105789" evidence="7">
    <location>
        <begin position="22"/>
        <end position="395"/>
    </location>
</feature>
<organism evidence="9 10">
    <name type="scientific">Streptomyces griseorubiginosus</name>
    <dbReference type="NCBI Taxonomy" id="67304"/>
    <lineage>
        <taxon>Bacteria</taxon>
        <taxon>Bacillati</taxon>
        <taxon>Actinomycetota</taxon>
        <taxon>Actinomycetes</taxon>
        <taxon>Kitasatosporales</taxon>
        <taxon>Streptomycetaceae</taxon>
        <taxon>Streptomyces</taxon>
    </lineage>
</organism>
<dbReference type="GO" id="GO:0004252">
    <property type="term" value="F:serine-type endopeptidase activity"/>
    <property type="evidence" value="ECO:0007669"/>
    <property type="project" value="UniProtKB-UniRule"/>
</dbReference>
<keyword evidence="3 5" id="KW-0378">Hydrolase</keyword>
<keyword evidence="7" id="KW-0732">Signal</keyword>
<dbReference type="SUPFAM" id="SSF52743">
    <property type="entry name" value="Subtilisin-like"/>
    <property type="match status" value="1"/>
</dbReference>
<keyword evidence="4 5" id="KW-0720">Serine protease</keyword>
<dbReference type="Proteomes" id="UP000054375">
    <property type="component" value="Unassembled WGS sequence"/>
</dbReference>
<feature type="active site" description="Charge relay system" evidence="5">
    <location>
        <position position="277"/>
    </location>
</feature>
<feature type="active site" description="Charge relay system" evidence="5">
    <location>
        <position position="113"/>
    </location>
</feature>
<name>A0A101S678_9ACTN</name>
<reference evidence="9 10" key="1">
    <citation type="submission" date="2015-10" db="EMBL/GenBank/DDBJ databases">
        <title>Draft genome sequence of Streptomyces griseorubiginosus DSM 40469, type strain for the species Streptomyces griseorubiginosus.</title>
        <authorList>
            <person name="Ruckert C."/>
            <person name="Winkler A."/>
            <person name="Kalinowski J."/>
            <person name="Kampfer P."/>
            <person name="Glaeser S."/>
        </authorList>
    </citation>
    <scope>NUCLEOTIDE SEQUENCE [LARGE SCALE GENOMIC DNA]</scope>
    <source>
        <strain evidence="9 10">DSM 40469</strain>
    </source>
</reference>
<feature type="transmembrane region" description="Helical" evidence="6">
    <location>
        <begin position="359"/>
        <end position="380"/>
    </location>
</feature>
<gene>
    <name evidence="9" type="ORF">AQJ54_09920</name>
</gene>
<evidence type="ECO:0000256" key="1">
    <source>
        <dbReference type="ARBA" id="ARBA00011073"/>
    </source>
</evidence>
<feature type="domain" description="Peptidase S8/S53" evidence="8">
    <location>
        <begin position="77"/>
        <end position="316"/>
    </location>
</feature>
<feature type="signal peptide" evidence="7">
    <location>
        <begin position="1"/>
        <end position="21"/>
    </location>
</feature>
<accession>A0A101S678</accession>
<feature type="active site" description="Charge relay system" evidence="5">
    <location>
        <position position="86"/>
    </location>
</feature>
<comment type="similarity">
    <text evidence="1 5">Belongs to the peptidase S8 family.</text>
</comment>
<evidence type="ECO:0000256" key="4">
    <source>
        <dbReference type="ARBA" id="ARBA00022825"/>
    </source>
</evidence>
<sequence length="395" mass="37560">MRRPIGVLVLALTALGGPAAAAPLADGGVNLPVIPSALAAGASCTAGSSAVAKAVPWEQRSLGLARVWRTAGGSAGGAGVTVAVVDTGVAAQAPALAGRVTSVGAADGDCVGHGTFVAGLIAAAPSGQVRFAGVASGARVLAVRGTDARGGATAASLAAGIRSAAQAGAEVIVVSPALAQGSADLTGAVAYAAKRDALVIAAAAPDPTGPAGASPPPPRDYWPASDSGVLSVLDVDAKGSRPANAPSPLRADLAAPGDGVVGVGPSGKGHYIGSGASLAAAYVAGTAALVRSAHPDLTATQTAARLTGTAYPSDVPRLDPYAAVTAVRGEGTAPSTGAAAEGAVRLDTDASATIAGHRALAVASAGVAVGLGVAWVGAVFRLRRRGMTTTDSGAG</sequence>
<dbReference type="InterPro" id="IPR015500">
    <property type="entry name" value="Peptidase_S8_subtilisin-rel"/>
</dbReference>